<dbReference type="InterPro" id="IPR013479">
    <property type="entry name" value="ADP-ribosyl_diN_reduct_hydro"/>
</dbReference>
<feature type="binding site" evidence="1">
    <location>
        <position position="65"/>
    </location>
    <ligand>
        <name>Mg(2+)</name>
        <dbReference type="ChEBI" id="CHEBI:18420"/>
        <label>1</label>
    </ligand>
</feature>
<protein>
    <submittedName>
        <fullName evidence="2">ADP-ribosyl-[dinitrogen reductase] hydrolase</fullName>
        <ecNumber evidence="2">3.2.2.24</ecNumber>
    </submittedName>
</protein>
<feature type="binding site" evidence="1">
    <location>
        <position position="64"/>
    </location>
    <ligand>
        <name>Mg(2+)</name>
        <dbReference type="ChEBI" id="CHEBI:18420"/>
        <label>1</label>
    </ligand>
</feature>
<accession>A0A975SR28</accession>
<keyword evidence="2" id="KW-0326">Glycosidase</keyword>
<evidence type="ECO:0000256" key="1">
    <source>
        <dbReference type="PIRSR" id="PIRSR605502-1"/>
    </source>
</evidence>
<feature type="binding site" evidence="1">
    <location>
        <position position="66"/>
    </location>
    <ligand>
        <name>Mg(2+)</name>
        <dbReference type="ChEBI" id="CHEBI:18420"/>
        <label>1</label>
    </ligand>
</feature>
<keyword evidence="3" id="KW-1185">Reference proteome</keyword>
<evidence type="ECO:0000313" key="3">
    <source>
        <dbReference type="Proteomes" id="UP000683428"/>
    </source>
</evidence>
<name>A0A975SR28_9RHOO</name>
<feature type="binding site" evidence="1">
    <location>
        <position position="248"/>
    </location>
    <ligand>
        <name>Mg(2+)</name>
        <dbReference type="ChEBI" id="CHEBI:18420"/>
        <label>1</label>
    </ligand>
</feature>
<dbReference type="NCBIfam" id="TIGR02662">
    <property type="entry name" value="dinitro_DRAG"/>
    <property type="match status" value="1"/>
</dbReference>
<dbReference type="Pfam" id="PF03747">
    <property type="entry name" value="ADP_ribosyl_GH"/>
    <property type="match status" value="1"/>
</dbReference>
<dbReference type="Proteomes" id="UP000683428">
    <property type="component" value="Chromosome"/>
</dbReference>
<dbReference type="PANTHER" id="PTHR16222">
    <property type="entry name" value="ADP-RIBOSYLGLYCOHYDROLASE"/>
    <property type="match status" value="1"/>
</dbReference>
<dbReference type="GO" id="GO:0046872">
    <property type="term" value="F:metal ion binding"/>
    <property type="evidence" value="ECO:0007669"/>
    <property type="project" value="UniProtKB-KW"/>
</dbReference>
<keyword evidence="1" id="KW-0460">Magnesium</keyword>
<dbReference type="InterPro" id="IPR005502">
    <property type="entry name" value="Ribosyl_crysJ1"/>
</dbReference>
<keyword evidence="2" id="KW-0378">Hydrolase</keyword>
<feature type="binding site" evidence="1">
    <location>
        <position position="250"/>
    </location>
    <ligand>
        <name>Mg(2+)</name>
        <dbReference type="ChEBI" id="CHEBI:18420"/>
        <label>1</label>
    </ligand>
</feature>
<reference evidence="2" key="1">
    <citation type="submission" date="2020-11" db="EMBL/GenBank/DDBJ databases">
        <title>Azospira inquinata sp. nov.</title>
        <authorList>
            <person name="Moe W.M."/>
            <person name="Mikes M.C."/>
        </authorList>
    </citation>
    <scope>NUCLEOTIDE SEQUENCE</scope>
    <source>
        <strain evidence="2">Azo-3</strain>
    </source>
</reference>
<feature type="binding site" evidence="1">
    <location>
        <position position="251"/>
    </location>
    <ligand>
        <name>Mg(2+)</name>
        <dbReference type="ChEBI" id="CHEBI:18420"/>
        <label>1</label>
    </ligand>
</feature>
<dbReference type="InterPro" id="IPR050792">
    <property type="entry name" value="ADP-ribosylglycohydrolase"/>
</dbReference>
<dbReference type="EC" id="3.2.2.24" evidence="2"/>
<gene>
    <name evidence="2" type="primary">draG</name>
    <name evidence="2" type="ORF">Azoinq_06070</name>
</gene>
<dbReference type="EMBL" id="CP064782">
    <property type="protein sequence ID" value="QWT50480.1"/>
    <property type="molecule type" value="Genomic_DNA"/>
</dbReference>
<comment type="cofactor">
    <cofactor evidence="1">
        <name>Mg(2+)</name>
        <dbReference type="ChEBI" id="CHEBI:18420"/>
    </cofactor>
    <text evidence="1">Binds 2 magnesium ions per subunit.</text>
</comment>
<dbReference type="PANTHER" id="PTHR16222:SF12">
    <property type="entry name" value="ADP-RIBOSYLGLYCOHYDROLASE-RELATED"/>
    <property type="match status" value="1"/>
</dbReference>
<proteinExistence type="predicted"/>
<dbReference type="GO" id="GO:0047407">
    <property type="term" value="F:ADP-ribosyl-[dinitrogen reductase] hydrolase activity"/>
    <property type="evidence" value="ECO:0007669"/>
    <property type="project" value="UniProtKB-EC"/>
</dbReference>
<dbReference type="AlphaFoldDB" id="A0A975SR28"/>
<dbReference type="KEGG" id="aiq:Azoinq_06070"/>
<evidence type="ECO:0000313" key="2">
    <source>
        <dbReference type="EMBL" id="QWT50480.1"/>
    </source>
</evidence>
<organism evidence="2 3">
    <name type="scientific">Azospira inquinata</name>
    <dbReference type="NCBI Taxonomy" id="2785627"/>
    <lineage>
        <taxon>Bacteria</taxon>
        <taxon>Pseudomonadati</taxon>
        <taxon>Pseudomonadota</taxon>
        <taxon>Betaproteobacteria</taxon>
        <taxon>Rhodocyclales</taxon>
        <taxon>Rhodocyclaceae</taxon>
        <taxon>Azospira</taxon>
    </lineage>
</organism>
<keyword evidence="1" id="KW-0479">Metal-binding</keyword>
<sequence>MTSRRKKADDLLRRARGAYLAFACGDALGATVEFLTAGEIRAQYGVHRHLVGGGWLRLKPGQITDDTQMSLALGDALVEKGDWDLPCIADHFLAWLKTKPIDVGNTCRRGITRYMRHGTLESPYSDGDAGNGAAMRNLPVILASLGDDDAFARWTLAQAHFTHNHPLSDLATLTLGCMTRALLLGEGKTKARSIADALVAGHRNFRFDPYPKRCTGYVVDTLQTVCHCFFNTDSLEECLVETVNLGGDADTNGAIAGMLAGAYYGEEALPYRWMRRLDRPVQAHIGSQVDGLLALAWSRATGPKNKS</sequence>